<evidence type="ECO:0000313" key="4">
    <source>
        <dbReference type="Proteomes" id="UP000199134"/>
    </source>
</evidence>
<feature type="domain" description="Acyltransferase 3" evidence="2">
    <location>
        <begin position="2"/>
        <end position="247"/>
    </location>
</feature>
<dbReference type="InterPro" id="IPR002656">
    <property type="entry name" value="Acyl_transf_3_dom"/>
</dbReference>
<dbReference type="Pfam" id="PF01757">
    <property type="entry name" value="Acyl_transf_3"/>
    <property type="match status" value="1"/>
</dbReference>
<dbReference type="AlphaFoldDB" id="A0A1H0IDA2"/>
<keyword evidence="1" id="KW-0812">Transmembrane</keyword>
<comment type="caution">
    <text evidence="3">The sequence shown here is derived from an EMBL/GenBank/DDBJ whole genome shotgun (WGS) entry which is preliminary data.</text>
</comment>
<keyword evidence="1" id="KW-0472">Membrane</keyword>
<evidence type="ECO:0000313" key="3">
    <source>
        <dbReference type="EMBL" id="SDO29260.1"/>
    </source>
</evidence>
<dbReference type="GO" id="GO:0016747">
    <property type="term" value="F:acyltransferase activity, transferring groups other than amino-acyl groups"/>
    <property type="evidence" value="ECO:0007669"/>
    <property type="project" value="InterPro"/>
</dbReference>
<keyword evidence="3" id="KW-0808">Transferase</keyword>
<sequence length="250" mass="29944">MAFLVVGIHTGTITNAQYPWALDILMSTAVPFFFFCSGFLLQNKIISKQAELNIIQKYLQKTLKLYILWHLIYLPVDLRYMFHGNNTLWEDLIIYIKMLLLNGETYFTWPLWYLHGLLVSVIIIWILRKLRTPLPLIWILSIGIMIWGQFGRNGLYQGFFCVTTGILIRQYLPQLPFHIKDNPIYLTLRIHSALIYFLHMYIVLFMFALYKDNQHPYFSWLIVFFITWLISYIIDILRKKNSFHWINHLI</sequence>
<keyword evidence="3" id="KW-0012">Acyltransferase</keyword>
<accession>A0A1H0IDA2</accession>
<evidence type="ECO:0000259" key="2">
    <source>
        <dbReference type="Pfam" id="PF01757"/>
    </source>
</evidence>
<feature type="transmembrane region" description="Helical" evidence="1">
    <location>
        <begin position="107"/>
        <end position="127"/>
    </location>
</feature>
<evidence type="ECO:0000256" key="1">
    <source>
        <dbReference type="SAM" id="Phobius"/>
    </source>
</evidence>
<protein>
    <submittedName>
        <fullName evidence="3">Acyltransferase family protein</fullName>
    </submittedName>
</protein>
<feature type="transmembrane region" description="Helical" evidence="1">
    <location>
        <begin position="193"/>
        <end position="211"/>
    </location>
</feature>
<feature type="transmembrane region" description="Helical" evidence="1">
    <location>
        <begin position="134"/>
        <end position="150"/>
    </location>
</feature>
<gene>
    <name evidence="3" type="ORF">SAMN04487900_11447</name>
</gene>
<dbReference type="EMBL" id="FNIW01000014">
    <property type="protein sequence ID" value="SDO29260.1"/>
    <property type="molecule type" value="Genomic_DNA"/>
</dbReference>
<dbReference type="Proteomes" id="UP000199134">
    <property type="component" value="Unassembled WGS sequence"/>
</dbReference>
<feature type="transmembrane region" description="Helical" evidence="1">
    <location>
        <begin position="62"/>
        <end position="82"/>
    </location>
</feature>
<organism evidence="3 4">
    <name type="scientific">Prevotella communis</name>
    <dbReference type="NCBI Taxonomy" id="2913614"/>
    <lineage>
        <taxon>Bacteria</taxon>
        <taxon>Pseudomonadati</taxon>
        <taxon>Bacteroidota</taxon>
        <taxon>Bacteroidia</taxon>
        <taxon>Bacteroidales</taxon>
        <taxon>Prevotellaceae</taxon>
        <taxon>Prevotella</taxon>
    </lineage>
</organism>
<name>A0A1H0IDA2_9BACT</name>
<proteinExistence type="predicted"/>
<reference evidence="4" key="1">
    <citation type="submission" date="2016-10" db="EMBL/GenBank/DDBJ databases">
        <authorList>
            <person name="de Groot N.N."/>
        </authorList>
    </citation>
    <scope>NUCLEOTIDE SEQUENCE [LARGE SCALE GENOMIC DNA]</scope>
    <source>
        <strain evidence="4">BP1-145</strain>
    </source>
</reference>
<keyword evidence="1" id="KW-1133">Transmembrane helix</keyword>
<feature type="transmembrane region" description="Helical" evidence="1">
    <location>
        <begin position="217"/>
        <end position="237"/>
    </location>
</feature>
<feature type="transmembrane region" description="Helical" evidence="1">
    <location>
        <begin position="20"/>
        <end position="41"/>
    </location>
</feature>